<comment type="caution">
    <text evidence="1">The sequence shown here is derived from an EMBL/GenBank/DDBJ whole genome shotgun (WGS) entry which is preliminary data.</text>
</comment>
<dbReference type="Proteomes" id="UP000499080">
    <property type="component" value="Unassembled WGS sequence"/>
</dbReference>
<evidence type="ECO:0000313" key="2">
    <source>
        <dbReference type="Proteomes" id="UP000499080"/>
    </source>
</evidence>
<proteinExistence type="predicted"/>
<sequence length="111" mass="12819">MLKNFSIQGDSNFRLLEEAEKTKKIQNHVGTFDRICHPNELEDARSSNNEKTIESYFGDTSLRECVYTTSSTTTARSIYHSQLNMLHSGGAWLNESFRKYPAYRRLLSHVV</sequence>
<dbReference type="AlphaFoldDB" id="A0A4Y2H5A8"/>
<organism evidence="1 2">
    <name type="scientific">Araneus ventricosus</name>
    <name type="common">Orbweaver spider</name>
    <name type="synonym">Epeira ventricosa</name>
    <dbReference type="NCBI Taxonomy" id="182803"/>
    <lineage>
        <taxon>Eukaryota</taxon>
        <taxon>Metazoa</taxon>
        <taxon>Ecdysozoa</taxon>
        <taxon>Arthropoda</taxon>
        <taxon>Chelicerata</taxon>
        <taxon>Arachnida</taxon>
        <taxon>Araneae</taxon>
        <taxon>Araneomorphae</taxon>
        <taxon>Entelegynae</taxon>
        <taxon>Araneoidea</taxon>
        <taxon>Araneidae</taxon>
        <taxon>Araneus</taxon>
    </lineage>
</organism>
<name>A0A4Y2H5A8_ARAVE</name>
<protein>
    <submittedName>
        <fullName evidence="1">Uncharacterized protein</fullName>
    </submittedName>
</protein>
<gene>
    <name evidence="1" type="ORF">AVEN_70478_1</name>
</gene>
<evidence type="ECO:0000313" key="1">
    <source>
        <dbReference type="EMBL" id="GBM59504.1"/>
    </source>
</evidence>
<accession>A0A4Y2H5A8</accession>
<reference evidence="1 2" key="1">
    <citation type="journal article" date="2019" name="Sci. Rep.">
        <title>Orb-weaving spider Araneus ventricosus genome elucidates the spidroin gene catalogue.</title>
        <authorList>
            <person name="Kono N."/>
            <person name="Nakamura H."/>
            <person name="Ohtoshi R."/>
            <person name="Moran D.A.P."/>
            <person name="Shinohara A."/>
            <person name="Yoshida Y."/>
            <person name="Fujiwara M."/>
            <person name="Mori M."/>
            <person name="Tomita M."/>
            <person name="Arakawa K."/>
        </authorList>
    </citation>
    <scope>NUCLEOTIDE SEQUENCE [LARGE SCALE GENOMIC DNA]</scope>
</reference>
<keyword evidence="2" id="KW-1185">Reference proteome</keyword>
<dbReference type="EMBL" id="BGPR01001685">
    <property type="protein sequence ID" value="GBM59504.1"/>
    <property type="molecule type" value="Genomic_DNA"/>
</dbReference>